<organism evidence="13 14">
    <name type="scientific">Cylindrodendrum hubeiense</name>
    <dbReference type="NCBI Taxonomy" id="595255"/>
    <lineage>
        <taxon>Eukaryota</taxon>
        <taxon>Fungi</taxon>
        <taxon>Dikarya</taxon>
        <taxon>Ascomycota</taxon>
        <taxon>Pezizomycotina</taxon>
        <taxon>Sordariomycetes</taxon>
        <taxon>Hypocreomycetidae</taxon>
        <taxon>Hypocreales</taxon>
        <taxon>Nectriaceae</taxon>
        <taxon>Cylindrodendrum</taxon>
    </lineage>
</organism>
<evidence type="ECO:0000256" key="6">
    <source>
        <dbReference type="ARBA" id="ARBA00022843"/>
    </source>
</evidence>
<dbReference type="PRINTS" id="PR00348">
    <property type="entry name" value="UBIQUITIN"/>
</dbReference>
<feature type="compositionally biased region" description="Low complexity" evidence="10">
    <location>
        <begin position="384"/>
        <end position="408"/>
    </location>
</feature>
<keyword evidence="5" id="KW-1017">Isopeptide bond</keyword>
<dbReference type="GO" id="GO:0005737">
    <property type="term" value="C:cytoplasm"/>
    <property type="evidence" value="ECO:0007669"/>
    <property type="project" value="UniProtKB-SubCell"/>
</dbReference>
<evidence type="ECO:0000256" key="8">
    <source>
        <dbReference type="PROSITE-ProRule" id="PRU00502"/>
    </source>
</evidence>
<dbReference type="Proteomes" id="UP000722485">
    <property type="component" value="Unassembled WGS sequence"/>
</dbReference>
<keyword evidence="4" id="KW-0963">Cytoplasm</keyword>
<feature type="domain" description="UBP-type" evidence="12">
    <location>
        <begin position="630"/>
        <end position="737"/>
    </location>
</feature>
<feature type="compositionally biased region" description="Basic and acidic residues" evidence="10">
    <location>
        <begin position="908"/>
        <end position="917"/>
    </location>
</feature>
<name>A0A9P5GSN0_9HYPO</name>
<dbReference type="PROSITE" id="PS50271">
    <property type="entry name" value="ZF_UBP"/>
    <property type="match status" value="1"/>
</dbReference>
<feature type="region of interest" description="Disordered" evidence="10">
    <location>
        <begin position="475"/>
        <end position="496"/>
    </location>
</feature>
<evidence type="ECO:0000256" key="1">
    <source>
        <dbReference type="ARBA" id="ARBA00004123"/>
    </source>
</evidence>
<dbReference type="SMART" id="SM00213">
    <property type="entry name" value="UBQ"/>
    <property type="match status" value="4"/>
</dbReference>
<dbReference type="PROSITE" id="PS00299">
    <property type="entry name" value="UBIQUITIN_1"/>
    <property type="match status" value="4"/>
</dbReference>
<feature type="region of interest" description="Disordered" evidence="10">
    <location>
        <begin position="436"/>
        <end position="455"/>
    </location>
</feature>
<feature type="region of interest" description="Disordered" evidence="10">
    <location>
        <begin position="359"/>
        <end position="425"/>
    </location>
</feature>
<dbReference type="Gene3D" id="3.30.40.10">
    <property type="entry name" value="Zinc/RING finger domain, C3HC4 (zinc finger)"/>
    <property type="match status" value="1"/>
</dbReference>
<comment type="subcellular location">
    <subcellularLocation>
        <location evidence="2">Cytoplasm</location>
    </subcellularLocation>
    <subcellularLocation>
        <location evidence="1">Nucleus</location>
    </subcellularLocation>
</comment>
<dbReference type="GO" id="GO:0005634">
    <property type="term" value="C:nucleus"/>
    <property type="evidence" value="ECO:0007669"/>
    <property type="project" value="UniProtKB-SubCell"/>
</dbReference>
<keyword evidence="6" id="KW-0832">Ubl conjugation</keyword>
<keyword evidence="7" id="KW-0539">Nucleus</keyword>
<dbReference type="InterPro" id="IPR001607">
    <property type="entry name" value="Znf_UBP"/>
</dbReference>
<dbReference type="InterPro" id="IPR019954">
    <property type="entry name" value="Ubiquitin_CS"/>
</dbReference>
<dbReference type="Pfam" id="PF02148">
    <property type="entry name" value="zf-UBP"/>
    <property type="match status" value="1"/>
</dbReference>
<feature type="domain" description="Ubiquitin-like" evidence="11">
    <location>
        <begin position="77"/>
        <end position="152"/>
    </location>
</feature>
<comment type="similarity">
    <text evidence="3">Belongs to the ubiquitin family.</text>
</comment>
<dbReference type="Gene3D" id="3.10.20.90">
    <property type="entry name" value="Phosphatidylinositol 3-kinase Catalytic Subunit, Chain A, domain 1"/>
    <property type="match status" value="4"/>
</dbReference>
<keyword evidence="8" id="KW-0862">Zinc</keyword>
<evidence type="ECO:0000256" key="4">
    <source>
        <dbReference type="ARBA" id="ARBA00022490"/>
    </source>
</evidence>
<keyword evidence="14" id="KW-1185">Reference proteome</keyword>
<reference evidence="13" key="1">
    <citation type="submission" date="2020-03" db="EMBL/GenBank/DDBJ databases">
        <title>Draft Genome Sequence of Cylindrodendrum hubeiense.</title>
        <authorList>
            <person name="Buettner E."/>
            <person name="Kellner H."/>
        </authorList>
    </citation>
    <scope>NUCLEOTIDE SEQUENCE</scope>
    <source>
        <strain evidence="13">IHI 201604</strain>
    </source>
</reference>
<comment type="caution">
    <text evidence="13">The sequence shown here is derived from an EMBL/GenBank/DDBJ whole genome shotgun (WGS) entry which is preliminary data.</text>
</comment>
<dbReference type="InterPro" id="IPR019956">
    <property type="entry name" value="Ubiquitin_dom"/>
</dbReference>
<evidence type="ECO:0000313" key="14">
    <source>
        <dbReference type="Proteomes" id="UP000722485"/>
    </source>
</evidence>
<evidence type="ECO:0000256" key="2">
    <source>
        <dbReference type="ARBA" id="ARBA00004496"/>
    </source>
</evidence>
<dbReference type="InterPro" id="IPR050158">
    <property type="entry name" value="Ubiquitin_ubiquitin-like"/>
</dbReference>
<keyword evidence="9" id="KW-0175">Coiled coil</keyword>
<evidence type="ECO:0000256" key="5">
    <source>
        <dbReference type="ARBA" id="ARBA00022499"/>
    </source>
</evidence>
<dbReference type="SMART" id="SM00290">
    <property type="entry name" value="ZnF_UBP"/>
    <property type="match status" value="1"/>
</dbReference>
<keyword evidence="8" id="KW-0479">Metal-binding</keyword>
<evidence type="ECO:0000259" key="12">
    <source>
        <dbReference type="PROSITE" id="PS50271"/>
    </source>
</evidence>
<dbReference type="Pfam" id="PF07576">
    <property type="entry name" value="BRAP2"/>
    <property type="match status" value="1"/>
</dbReference>
<dbReference type="InterPro" id="IPR011422">
    <property type="entry name" value="BRAP2/ETP1_RRM"/>
</dbReference>
<evidence type="ECO:0000256" key="10">
    <source>
        <dbReference type="SAM" id="MobiDB-lite"/>
    </source>
</evidence>
<feature type="coiled-coil region" evidence="9">
    <location>
        <begin position="823"/>
        <end position="895"/>
    </location>
</feature>
<evidence type="ECO:0000256" key="3">
    <source>
        <dbReference type="ARBA" id="ARBA00008430"/>
    </source>
</evidence>
<feature type="domain" description="Ubiquitin-like" evidence="11">
    <location>
        <begin position="153"/>
        <end position="228"/>
    </location>
</feature>
<dbReference type="SUPFAM" id="SSF54236">
    <property type="entry name" value="Ubiquitin-like"/>
    <property type="match status" value="4"/>
</dbReference>
<evidence type="ECO:0008006" key="15">
    <source>
        <dbReference type="Google" id="ProtNLM"/>
    </source>
</evidence>
<feature type="compositionally biased region" description="Basic and acidic residues" evidence="10">
    <location>
        <begin position="366"/>
        <end position="376"/>
    </location>
</feature>
<dbReference type="InterPro" id="IPR029071">
    <property type="entry name" value="Ubiquitin-like_domsf"/>
</dbReference>
<evidence type="ECO:0000313" key="13">
    <source>
        <dbReference type="EMBL" id="KAF7535325.1"/>
    </source>
</evidence>
<dbReference type="GO" id="GO:0008270">
    <property type="term" value="F:zinc ion binding"/>
    <property type="evidence" value="ECO:0007669"/>
    <property type="project" value="UniProtKB-KW"/>
</dbReference>
<dbReference type="Pfam" id="PF00240">
    <property type="entry name" value="ubiquitin"/>
    <property type="match status" value="4"/>
</dbReference>
<proteinExistence type="inferred from homology"/>
<dbReference type="PROSITE" id="PS50053">
    <property type="entry name" value="UBIQUITIN_2"/>
    <property type="match status" value="4"/>
</dbReference>
<gene>
    <name evidence="13" type="ORF">G7Z17_g13216</name>
</gene>
<dbReference type="CDD" id="cd01803">
    <property type="entry name" value="Ubl_ubiquitin"/>
    <property type="match status" value="4"/>
</dbReference>
<protein>
    <recommendedName>
        <fullName evidence="15">Polyubiquitin</fullName>
    </recommendedName>
</protein>
<dbReference type="EMBL" id="JAANBB010000721">
    <property type="protein sequence ID" value="KAF7535325.1"/>
    <property type="molecule type" value="Genomic_DNA"/>
</dbReference>
<dbReference type="PANTHER" id="PTHR10666">
    <property type="entry name" value="UBIQUITIN"/>
    <property type="match status" value="1"/>
</dbReference>
<evidence type="ECO:0000256" key="9">
    <source>
        <dbReference type="SAM" id="Coils"/>
    </source>
</evidence>
<dbReference type="OrthoDB" id="273556at2759"/>
<keyword evidence="8" id="KW-0863">Zinc-finger</keyword>
<accession>A0A9P5GSN0</accession>
<feature type="domain" description="Ubiquitin-like" evidence="11">
    <location>
        <begin position="229"/>
        <end position="304"/>
    </location>
</feature>
<dbReference type="InterPro" id="IPR013083">
    <property type="entry name" value="Znf_RING/FYVE/PHD"/>
</dbReference>
<evidence type="ECO:0000259" key="11">
    <source>
        <dbReference type="PROSITE" id="PS50053"/>
    </source>
</evidence>
<feature type="domain" description="Ubiquitin-like" evidence="11">
    <location>
        <begin position="1"/>
        <end position="76"/>
    </location>
</feature>
<dbReference type="AlphaFoldDB" id="A0A9P5GSN0"/>
<sequence>MQIFVKTLTGKTITLEVESSDTIDNVKSKIQDKEGIPPDQQRLIFAGKQLEDGRTLSDYNIQKESTLHLVLRLRGGMQIFVKTLTGKTITLEVESSDTIDNVKSKIQDKEGIPPDQQRLIFAGKQLEDGRTLSDYNIQKESTLHLVLRLRGGMQIFVKTLTGKTITLEVESSDTIDNVKSKIQDKEGIPPDQQRLIFAGKQLEDGRTLSDYNIQKESTLHLVLRLRGGMQIFVKTLTGKTITLEVESSDTIDNVKSKIQDKEGIPPDQQRLIFAGKQLEDGRTLSDYNIQKESTLHLVLRLRGDDRPTSYCDALITQLQHQAMPSYFYHLTFELYPTPNPVADGASTATDSNIWLPPTDASVFDDFPSHPPHDRQTSRRAPTISSAFQQSYTASTSATAQSSSSATPSVIDCGAAPRGPSTEAGRKIEIVSERQWLERTASFPPPPSSAAIRPQTAVQDWRFGRVSIEMVDLRTGDPMAGETSRTPSAAPSLGPTFGGAGTATKAKYLPLKTKNTHVGWGVVHFYREAEESPGLSSAEHQEEEEEVKGDDCSTLCIPAVPAYMSPGDFMGFVGGKWRDDISHCRMVMTSKMNRYLVLLKFREGKRASAWRQEFDGKVFNAMENWKGTGCPVCRFTNTSPGAGSDPSNPYTQPFGSHVSNLCSVCDCIDDLWICLICGYVGCGRYKGGHAKDHWKETAHSFSLELETQHVWDYAGDMWVHRLIRDKGDGKVVELPGRSGHNDHHEEEDVVPRAKLDSIGLEYTHLITSQLESQRAYYEEMISKAVDKASKASAAAEGAAGQASTVMEKLTMLENKYTTLSEETIPQLEKEIARERNKASKGENLARSLGKSLQEEKRLNEGLMKRIEHLNVDHEGLSKQVEELRGENAELQEMNRDLSMFISGQEKLKELEKEGKVEEGEIEGGSASVPEKKNRRRGKK</sequence>
<feature type="region of interest" description="Disordered" evidence="10">
    <location>
        <begin position="908"/>
        <end position="938"/>
    </location>
</feature>
<dbReference type="FunFam" id="3.10.20.90:FF:000004">
    <property type="entry name" value="Polyubiquitin Ubiquitin"/>
    <property type="match status" value="4"/>
</dbReference>
<dbReference type="InterPro" id="IPR000626">
    <property type="entry name" value="Ubiquitin-like_dom"/>
</dbReference>
<evidence type="ECO:0000256" key="7">
    <source>
        <dbReference type="ARBA" id="ARBA00023242"/>
    </source>
</evidence>
<dbReference type="SUPFAM" id="SSF57850">
    <property type="entry name" value="RING/U-box"/>
    <property type="match status" value="1"/>
</dbReference>